<evidence type="ECO:0000313" key="1">
    <source>
        <dbReference type="EMBL" id="ATC88999.1"/>
    </source>
</evidence>
<geneLocation type="plasmid" evidence="1">
    <name>unnamed</name>
</geneLocation>
<gene>
    <name evidence="1" type="ORF">PARC_p0024</name>
</gene>
<dbReference type="Pfam" id="PF03743">
    <property type="entry name" value="TrbI"/>
    <property type="match status" value="1"/>
</dbReference>
<evidence type="ECO:0000313" key="2">
    <source>
        <dbReference type="Proteomes" id="UP000016505"/>
    </source>
</evidence>
<dbReference type="Proteomes" id="UP000016505">
    <property type="component" value="Plasmid unnamed"/>
</dbReference>
<sequence>MSSSDGLTGIRGTVIERSGKAIGNSIKAGFLSGFASAAAPQQVPSINTELSASTVWQSQNLNQYAGAGIMEGASSAMERVASYYLAIAEAMWPVIEIPAGIEVDFLVQKGMTLQLNQDDIKDLK</sequence>
<reference evidence="1 2" key="1">
    <citation type="journal article" date="2012" name="J. Bacteriol.">
        <title>Genome sequences of type strains of seven species of the marine bacterium Pseudoalteromonas.</title>
        <authorList>
            <person name="Xie B.B."/>
            <person name="Shu Y.L."/>
            <person name="Qin Q.L."/>
            <person name="Rong J.C."/>
            <person name="Zhang X.Y."/>
            <person name="Chen X.L."/>
            <person name="Shi M."/>
            <person name="He H.L."/>
            <person name="Zhou B.C."/>
            <person name="Zhang Y.Z."/>
        </authorList>
    </citation>
    <scope>NUCLEOTIDE SEQUENCE [LARGE SCALE GENOMIC DNA]</scope>
    <source>
        <strain evidence="1 2">A 37-1-2</strain>
        <plasmid evidence="1 2">unnamed</plasmid>
    </source>
</reference>
<dbReference type="InterPro" id="IPR005498">
    <property type="entry name" value="T4SS_VirB10/TraB/TrbI"/>
</dbReference>
<dbReference type="CDD" id="cd16430">
    <property type="entry name" value="TraB"/>
    <property type="match status" value="1"/>
</dbReference>
<protein>
    <recommendedName>
        <fullName evidence="3">Conjugal transfer pilus assembly protein TraB</fullName>
    </recommendedName>
</protein>
<keyword evidence="1" id="KW-0614">Plasmid</keyword>
<dbReference type="AlphaFoldDB" id="A0A290SAW7"/>
<proteinExistence type="predicted"/>
<evidence type="ECO:0008006" key="3">
    <source>
        <dbReference type="Google" id="ProtNLM"/>
    </source>
</evidence>
<name>A0A290SAW7_9GAMM</name>
<dbReference type="EMBL" id="CP011027">
    <property type="protein sequence ID" value="ATC88999.1"/>
    <property type="molecule type" value="Genomic_DNA"/>
</dbReference>
<dbReference type="KEGG" id="part:PARC_p0024"/>
<organism evidence="1 2">
    <name type="scientific">Pseudoalteromonas arctica A 37-1-2</name>
    <dbReference type="NCBI Taxonomy" id="1117313"/>
    <lineage>
        <taxon>Bacteria</taxon>
        <taxon>Pseudomonadati</taxon>
        <taxon>Pseudomonadota</taxon>
        <taxon>Gammaproteobacteria</taxon>
        <taxon>Alteromonadales</taxon>
        <taxon>Pseudoalteromonadaceae</taxon>
        <taxon>Pseudoalteromonas</taxon>
    </lineage>
</organism>
<accession>A0A290SAW7</accession>